<keyword evidence="3" id="KW-1185">Reference proteome</keyword>
<feature type="compositionally biased region" description="Basic and acidic residues" evidence="1">
    <location>
        <begin position="17"/>
        <end position="27"/>
    </location>
</feature>
<evidence type="ECO:0000313" key="2">
    <source>
        <dbReference type="EMBL" id="KAJ3736958.1"/>
    </source>
</evidence>
<evidence type="ECO:0000256" key="1">
    <source>
        <dbReference type="SAM" id="MobiDB-lite"/>
    </source>
</evidence>
<dbReference type="EMBL" id="JANVFO010000003">
    <property type="protein sequence ID" value="KAJ3736958.1"/>
    <property type="molecule type" value="Genomic_DNA"/>
</dbReference>
<feature type="compositionally biased region" description="Basic residues" evidence="1">
    <location>
        <begin position="29"/>
        <end position="43"/>
    </location>
</feature>
<comment type="caution">
    <text evidence="2">The sequence shown here is derived from an EMBL/GenBank/DDBJ whole genome shotgun (WGS) entry which is preliminary data.</text>
</comment>
<feature type="region of interest" description="Disordered" evidence="1">
    <location>
        <begin position="153"/>
        <end position="179"/>
    </location>
</feature>
<dbReference type="AlphaFoldDB" id="A0AA38K1F4"/>
<feature type="region of interest" description="Disordered" evidence="1">
    <location>
        <begin position="115"/>
        <end position="137"/>
    </location>
</feature>
<feature type="region of interest" description="Disordered" evidence="1">
    <location>
        <begin position="1"/>
        <end position="53"/>
    </location>
</feature>
<protein>
    <submittedName>
        <fullName evidence="2">Uncharacterized protein</fullName>
    </submittedName>
</protein>
<proteinExistence type="predicted"/>
<organism evidence="2 3">
    <name type="scientific">Lentinula guzmanii</name>
    <dbReference type="NCBI Taxonomy" id="2804957"/>
    <lineage>
        <taxon>Eukaryota</taxon>
        <taxon>Fungi</taxon>
        <taxon>Dikarya</taxon>
        <taxon>Basidiomycota</taxon>
        <taxon>Agaricomycotina</taxon>
        <taxon>Agaricomycetes</taxon>
        <taxon>Agaricomycetidae</taxon>
        <taxon>Agaricales</taxon>
        <taxon>Marasmiineae</taxon>
        <taxon>Omphalotaceae</taxon>
        <taxon>Lentinula</taxon>
    </lineage>
</organism>
<feature type="compositionally biased region" description="Basic and acidic residues" evidence="1">
    <location>
        <begin position="120"/>
        <end position="132"/>
    </location>
</feature>
<accession>A0AA38K1F4</accession>
<dbReference type="Proteomes" id="UP001176059">
    <property type="component" value="Unassembled WGS sequence"/>
</dbReference>
<sequence>MESSDDTRSNKSNFTAADHKDEHESVYSKRARKQKLSRKAKRKSYVESDTLDSAEWNGKPVRHVYFTAEDDELSEDQGGSSSRANAQHFIHHGFPDTPRVKISPRLRRCSTTMVIESNSESDRGLREHEPHRNLRKSKWSRPILSEEELCDLNSLSPPEKHQSPARADPIIISDSEESETGSLGYKYLKFFPKPEPAAPIIISDSESEHNMDIIIPQ</sequence>
<gene>
    <name evidence="2" type="ORF">DFJ43DRAFT_389134</name>
</gene>
<name>A0AA38K1F4_9AGAR</name>
<evidence type="ECO:0000313" key="3">
    <source>
        <dbReference type="Proteomes" id="UP001176059"/>
    </source>
</evidence>
<reference evidence="2" key="2">
    <citation type="journal article" date="2023" name="Proc. Natl. Acad. Sci. U.S.A.">
        <title>A global phylogenomic analysis of the shiitake genus Lentinula.</title>
        <authorList>
            <person name="Sierra-Patev S."/>
            <person name="Min B."/>
            <person name="Naranjo-Ortiz M."/>
            <person name="Looney B."/>
            <person name="Konkel Z."/>
            <person name="Slot J.C."/>
            <person name="Sakamoto Y."/>
            <person name="Steenwyk J.L."/>
            <person name="Rokas A."/>
            <person name="Carro J."/>
            <person name="Camarero S."/>
            <person name="Ferreira P."/>
            <person name="Molpeceres G."/>
            <person name="Ruiz-Duenas F.J."/>
            <person name="Serrano A."/>
            <person name="Henrissat B."/>
            <person name="Drula E."/>
            <person name="Hughes K.W."/>
            <person name="Mata J.L."/>
            <person name="Ishikawa N.K."/>
            <person name="Vargas-Isla R."/>
            <person name="Ushijima S."/>
            <person name="Smith C.A."/>
            <person name="Donoghue J."/>
            <person name="Ahrendt S."/>
            <person name="Andreopoulos W."/>
            <person name="He G."/>
            <person name="LaButti K."/>
            <person name="Lipzen A."/>
            <person name="Ng V."/>
            <person name="Riley R."/>
            <person name="Sandor L."/>
            <person name="Barry K."/>
            <person name="Martinez A.T."/>
            <person name="Xiao Y."/>
            <person name="Gibbons J.G."/>
            <person name="Terashima K."/>
            <person name="Grigoriev I.V."/>
            <person name="Hibbett D."/>
        </authorList>
    </citation>
    <scope>NUCLEOTIDE SEQUENCE</scope>
    <source>
        <strain evidence="2">ET3784</strain>
    </source>
</reference>
<reference evidence="2" key="1">
    <citation type="submission" date="2022-08" db="EMBL/GenBank/DDBJ databases">
        <authorList>
            <consortium name="DOE Joint Genome Institute"/>
            <person name="Min B."/>
            <person name="Sierra-Patev S."/>
            <person name="Naranjo-Ortiz M."/>
            <person name="Looney B."/>
            <person name="Konkel Z."/>
            <person name="Slot J.C."/>
            <person name="Sakamoto Y."/>
            <person name="Steenwyk J.L."/>
            <person name="Rokas A."/>
            <person name="Carro J."/>
            <person name="Camarero S."/>
            <person name="Ferreira P."/>
            <person name="Molpeceres G."/>
            <person name="Ruiz-duenas F.J."/>
            <person name="Serrano A."/>
            <person name="Henrissat B."/>
            <person name="Drula E."/>
            <person name="Hughes K.W."/>
            <person name="Mata J.L."/>
            <person name="Ishikawa N.K."/>
            <person name="Vargas-Isla R."/>
            <person name="Ushijima S."/>
            <person name="Smith C.A."/>
            <person name="Ahrendt S."/>
            <person name="Andreopoulos W."/>
            <person name="He G."/>
            <person name="LaButti K."/>
            <person name="Lipzen A."/>
            <person name="Ng V."/>
            <person name="Riley R."/>
            <person name="Sandor L."/>
            <person name="Barry K."/>
            <person name="Martinez A.T."/>
            <person name="Xiao Y."/>
            <person name="Gibbons J.G."/>
            <person name="Terashima K."/>
            <person name="Hibbett D.S."/>
            <person name="Grigoriev I.V."/>
        </authorList>
    </citation>
    <scope>NUCLEOTIDE SEQUENCE</scope>
    <source>
        <strain evidence="2">ET3784</strain>
    </source>
</reference>